<reference evidence="3" key="2">
    <citation type="journal article" date="2021" name="Sci. Data">
        <title>Chromosome-scale genome sequencing, assembly and annotation of six genomes from subfamily Leishmaniinae.</title>
        <authorList>
            <person name="Almutairi H."/>
            <person name="Urbaniak M.D."/>
            <person name="Bates M.D."/>
            <person name="Jariyapan N."/>
            <person name="Kwakye-Nuako G."/>
            <person name="Thomaz Soccol V."/>
            <person name="Al-Salem W.S."/>
            <person name="Dillon R.J."/>
            <person name="Bates P.A."/>
            <person name="Gatherer D."/>
        </authorList>
    </citation>
    <scope>NUCLEOTIDE SEQUENCE [LARGE SCALE GENOMIC DNA]</scope>
</reference>
<organism evidence="2 3">
    <name type="scientific">Leishmania orientalis</name>
    <dbReference type="NCBI Taxonomy" id="2249476"/>
    <lineage>
        <taxon>Eukaryota</taxon>
        <taxon>Discoba</taxon>
        <taxon>Euglenozoa</taxon>
        <taxon>Kinetoplastea</taxon>
        <taxon>Metakinetoplastina</taxon>
        <taxon>Trypanosomatida</taxon>
        <taxon>Trypanosomatidae</taxon>
        <taxon>Leishmaniinae</taxon>
        <taxon>Leishmania</taxon>
    </lineage>
</organism>
<feature type="region of interest" description="Disordered" evidence="1">
    <location>
        <begin position="271"/>
        <end position="336"/>
    </location>
</feature>
<dbReference type="EMBL" id="JAFHLR010000026">
    <property type="protein sequence ID" value="KAG5476232.1"/>
    <property type="molecule type" value="Genomic_DNA"/>
</dbReference>
<feature type="compositionally biased region" description="Basic and acidic residues" evidence="1">
    <location>
        <begin position="276"/>
        <end position="287"/>
    </location>
</feature>
<dbReference type="SMR" id="A0A836G6N8"/>
<dbReference type="KEGG" id="loi:92361096"/>
<feature type="region of interest" description="Disordered" evidence="1">
    <location>
        <begin position="421"/>
        <end position="447"/>
    </location>
</feature>
<protein>
    <submittedName>
        <fullName evidence="2">Uncharacterized protein</fullName>
    </submittedName>
</protein>
<feature type="region of interest" description="Disordered" evidence="1">
    <location>
        <begin position="57"/>
        <end position="91"/>
    </location>
</feature>
<name>A0A836G6N8_9TRYP</name>
<comment type="caution">
    <text evidence="2">The sequence shown here is derived from an EMBL/GenBank/DDBJ whole genome shotgun (WGS) entry which is preliminary data.</text>
</comment>
<dbReference type="Proteomes" id="UP000674143">
    <property type="component" value="Unassembled WGS sequence"/>
</dbReference>
<reference evidence="3" key="1">
    <citation type="journal article" date="2021" name="Microbiol. Resour. Announc.">
        <title>LGAAP: Leishmaniinae Genome Assembly and Annotation Pipeline.</title>
        <authorList>
            <person name="Almutairi H."/>
            <person name="Urbaniak M.D."/>
            <person name="Bates M.D."/>
            <person name="Jariyapan N."/>
            <person name="Kwakye-Nuako G."/>
            <person name="Thomaz-Soccol V."/>
            <person name="Al-Salem W.S."/>
            <person name="Dillon R.J."/>
            <person name="Bates P.A."/>
            <person name="Gatherer D."/>
        </authorList>
    </citation>
    <scope>NUCLEOTIDE SEQUENCE [LARGE SCALE GENOMIC DNA]</scope>
</reference>
<proteinExistence type="predicted"/>
<evidence type="ECO:0000313" key="2">
    <source>
        <dbReference type="EMBL" id="KAG5476232.1"/>
    </source>
</evidence>
<dbReference type="GeneID" id="92361096"/>
<feature type="compositionally biased region" description="Low complexity" evidence="1">
    <location>
        <begin position="57"/>
        <end position="68"/>
    </location>
</feature>
<keyword evidence="3" id="KW-1185">Reference proteome</keyword>
<evidence type="ECO:0000256" key="1">
    <source>
        <dbReference type="SAM" id="MobiDB-lite"/>
    </source>
</evidence>
<dbReference type="AlphaFoldDB" id="A0A836G6N8"/>
<accession>A0A836G6N8</accession>
<gene>
    <name evidence="2" type="ORF">LSCM4_05211</name>
</gene>
<dbReference type="RefSeq" id="XP_067062465.1">
    <property type="nucleotide sequence ID" value="XM_067207162.1"/>
</dbReference>
<sequence>MESALENVGRGILDALQRLTDARARLTTHRTILDENRRVLVRAMSPLLLLHPAEATSSVPSCSSCGASDTPLTPLRRGQSANASGAAGSSPSYDALLSLDDRAEDAEDPIIISPAAAARARAPPAPQLLELQLPAPVSSAPALPGTSACAVFYSAMVARTQQIEAQRFHYRHEHAVHTAKLQISQAWVREVQPWFEKAVHRSFFVEVLHRLDALDRRLARLCRRMELDRPQYTPTRCGTLPTRRGAEAPDEVVSEAGHPHHRQLRAQWRPPLIGDGSERRPTDRLGGAHEQACTGGGDGGEREAVQPQPCTEEGSSLSVPPIQQGRASGAAAEVGSAEGSGHSVCSLWCQYICAVSQADTVGDEHLQSCEQSGHTLLPAKSLPVPLLRTPRSLRHVWHVIMEGFTSSGVAVDSGSRAAESVVAPPATDSVSMGDTVPQSGRRPPQLGHNNALLQSLSILVRRCFGLYSAPSGPQPTRPLCGQRALSHETGYHGGCGGAADDERRDATSLVQVRAPSDTGFLTVDLFPSHVCALLCCAMQLCPLAELHNTIRPRQPLHDGAALPRLTYDGGAGVCAEDDSDEDDAAGGAAVVLGGLPEPVALSAGTTDSHPIRQRTREELIAEALAAVYHAVPRLLSQFRRVFQKQRGRRGGDSGALQRGWSEVETMEVDASTRPRPCASSAEEDCTYLMKCTVDAGAATHGAALCATVGDAARDCDAFAQRWLSLSSSLLTTATSPASNTLITDVPPLYARALRVGSLYRSFVDIVADECGERLTPHTGEAAPALASPATPTPLCTAPADGSALVISDFHLAQLSTAAAPRANFIAPASSPLLSASARLSSLRHMELQTRQQWQSTETRLSVARSMAAAALQRAAPGGSEARHLPG</sequence>
<feature type="compositionally biased region" description="Low complexity" evidence="1">
    <location>
        <begin position="78"/>
        <end position="91"/>
    </location>
</feature>
<evidence type="ECO:0000313" key="3">
    <source>
        <dbReference type="Proteomes" id="UP000674143"/>
    </source>
</evidence>
<feature type="compositionally biased region" description="Low complexity" evidence="1">
    <location>
        <begin position="327"/>
        <end position="336"/>
    </location>
</feature>
<feature type="compositionally biased region" description="Polar residues" evidence="1">
    <location>
        <begin position="428"/>
        <end position="438"/>
    </location>
</feature>